<name>X1KV18_9ZZZZ</name>
<gene>
    <name evidence="2" type="ORF">S06H3_08681</name>
</gene>
<feature type="transmembrane region" description="Helical" evidence="1">
    <location>
        <begin position="110"/>
        <end position="130"/>
    </location>
</feature>
<keyword evidence="1" id="KW-1133">Transmembrane helix</keyword>
<reference evidence="2" key="1">
    <citation type="journal article" date="2014" name="Front. Microbiol.">
        <title>High frequency of phylogenetically diverse reductive dehalogenase-homologous genes in deep subseafloor sedimentary metagenomes.</title>
        <authorList>
            <person name="Kawai M."/>
            <person name="Futagami T."/>
            <person name="Toyoda A."/>
            <person name="Takaki Y."/>
            <person name="Nishi S."/>
            <person name="Hori S."/>
            <person name="Arai W."/>
            <person name="Tsubouchi T."/>
            <person name="Morono Y."/>
            <person name="Uchiyama I."/>
            <person name="Ito T."/>
            <person name="Fujiyama A."/>
            <person name="Inagaki F."/>
            <person name="Takami H."/>
        </authorList>
    </citation>
    <scope>NUCLEOTIDE SEQUENCE</scope>
    <source>
        <strain evidence="2">Expedition CK06-06</strain>
    </source>
</reference>
<keyword evidence="1" id="KW-0812">Transmembrane</keyword>
<dbReference type="AlphaFoldDB" id="X1KV18"/>
<feature type="transmembrane region" description="Helical" evidence="1">
    <location>
        <begin position="86"/>
        <end position="103"/>
    </location>
</feature>
<sequence>RAIFVLALAVAARFFPMMILPILIFYLADKKKDYIILFSAGISGLIAVEIFSYFYFGRSVIFSLINTQHFNYILSSKLELVIHDRIFIFIAVYIIIILSYLHIRKKTFDIFLNYCAIIYLMYVSICYFHPQYLLWVVPFLILIFVRKKVLYRYHWVQFALLMVILIYWGDLVTKFVLAPIDPKYFIYLTGPIPIINRFYSPSKFVNIFRSVFTGVSLWMIYLIYKENKNILSGNSIVDINNNLIEK</sequence>
<proteinExistence type="predicted"/>
<accession>X1KV18</accession>
<protein>
    <submittedName>
        <fullName evidence="2">Uncharacterized protein</fullName>
    </submittedName>
</protein>
<feature type="non-terminal residue" evidence="2">
    <location>
        <position position="1"/>
    </location>
</feature>
<evidence type="ECO:0000313" key="2">
    <source>
        <dbReference type="EMBL" id="GAI10538.1"/>
    </source>
</evidence>
<feature type="transmembrane region" description="Helical" evidence="1">
    <location>
        <begin position="6"/>
        <end position="27"/>
    </location>
</feature>
<feature type="transmembrane region" description="Helical" evidence="1">
    <location>
        <begin position="206"/>
        <end position="224"/>
    </location>
</feature>
<dbReference type="EMBL" id="BARV01003699">
    <property type="protein sequence ID" value="GAI10538.1"/>
    <property type="molecule type" value="Genomic_DNA"/>
</dbReference>
<feature type="transmembrane region" description="Helical" evidence="1">
    <location>
        <begin position="34"/>
        <end position="56"/>
    </location>
</feature>
<comment type="caution">
    <text evidence="2">The sequence shown here is derived from an EMBL/GenBank/DDBJ whole genome shotgun (WGS) entry which is preliminary data.</text>
</comment>
<evidence type="ECO:0000256" key="1">
    <source>
        <dbReference type="SAM" id="Phobius"/>
    </source>
</evidence>
<feature type="transmembrane region" description="Helical" evidence="1">
    <location>
        <begin position="150"/>
        <end position="172"/>
    </location>
</feature>
<keyword evidence="1" id="KW-0472">Membrane</keyword>
<organism evidence="2">
    <name type="scientific">marine sediment metagenome</name>
    <dbReference type="NCBI Taxonomy" id="412755"/>
    <lineage>
        <taxon>unclassified sequences</taxon>
        <taxon>metagenomes</taxon>
        <taxon>ecological metagenomes</taxon>
    </lineage>
</organism>